<keyword evidence="1" id="KW-0472">Membrane</keyword>
<dbReference type="Proteomes" id="UP000199459">
    <property type="component" value="Unassembled WGS sequence"/>
</dbReference>
<dbReference type="EMBL" id="FOCP01000007">
    <property type="protein sequence ID" value="SEN09692.1"/>
    <property type="molecule type" value="Genomic_DNA"/>
</dbReference>
<evidence type="ECO:0000313" key="2">
    <source>
        <dbReference type="EMBL" id="SEN09692.1"/>
    </source>
</evidence>
<name>A0A1H8DQZ3_9PROT</name>
<gene>
    <name evidence="2" type="ORF">SAMN05216325_107150</name>
</gene>
<keyword evidence="1" id="KW-1133">Transmembrane helix</keyword>
<sequence length="46" mass="4783">MNTTRNFLILSIGTLMVIASVGFIAATVADSGANDQVVTQNLNKAT</sequence>
<accession>A0A1H8DQZ3</accession>
<reference evidence="2 3" key="1">
    <citation type="submission" date="2016-10" db="EMBL/GenBank/DDBJ databases">
        <authorList>
            <person name="de Groot N.N."/>
        </authorList>
    </citation>
    <scope>NUCLEOTIDE SEQUENCE [LARGE SCALE GENOMIC DNA]</scope>
    <source>
        <strain evidence="2 3">Nm22</strain>
    </source>
</reference>
<proteinExistence type="predicted"/>
<evidence type="ECO:0000313" key="3">
    <source>
        <dbReference type="Proteomes" id="UP000199459"/>
    </source>
</evidence>
<evidence type="ECO:0000256" key="1">
    <source>
        <dbReference type="SAM" id="Phobius"/>
    </source>
</evidence>
<protein>
    <submittedName>
        <fullName evidence="2">Uncharacterized protein</fullName>
    </submittedName>
</protein>
<feature type="transmembrane region" description="Helical" evidence="1">
    <location>
        <begin position="7"/>
        <end position="29"/>
    </location>
</feature>
<organism evidence="2 3">
    <name type="scientific">Nitrosomonas marina</name>
    <dbReference type="NCBI Taxonomy" id="917"/>
    <lineage>
        <taxon>Bacteria</taxon>
        <taxon>Pseudomonadati</taxon>
        <taxon>Pseudomonadota</taxon>
        <taxon>Betaproteobacteria</taxon>
        <taxon>Nitrosomonadales</taxon>
        <taxon>Nitrosomonadaceae</taxon>
        <taxon>Nitrosomonas</taxon>
    </lineage>
</organism>
<dbReference type="AlphaFoldDB" id="A0A1H8DQZ3"/>
<keyword evidence="1" id="KW-0812">Transmembrane</keyword>
<dbReference type="RefSeq" id="WP_177167701.1">
    <property type="nucleotide sequence ID" value="NZ_FOCP01000007.1"/>
</dbReference>